<evidence type="ECO:0000256" key="2">
    <source>
        <dbReference type="ARBA" id="ARBA00023125"/>
    </source>
</evidence>
<dbReference type="InterPro" id="IPR028082">
    <property type="entry name" value="Peripla_BP_I"/>
</dbReference>
<organism evidence="5 6">
    <name type="scientific">Diplocloster modestus</name>
    <dbReference type="NCBI Taxonomy" id="2850322"/>
    <lineage>
        <taxon>Bacteria</taxon>
        <taxon>Bacillati</taxon>
        <taxon>Bacillota</taxon>
        <taxon>Clostridia</taxon>
        <taxon>Lachnospirales</taxon>
        <taxon>Lachnospiraceae</taxon>
        <taxon>Diplocloster</taxon>
    </lineage>
</organism>
<dbReference type="RefSeq" id="WP_158355624.1">
    <property type="nucleotide sequence ID" value="NZ_JAHQCX010000029.1"/>
</dbReference>
<evidence type="ECO:0000313" key="5">
    <source>
        <dbReference type="EMBL" id="MBU9729123.1"/>
    </source>
</evidence>
<dbReference type="Pfam" id="PF13377">
    <property type="entry name" value="Peripla_BP_3"/>
    <property type="match status" value="1"/>
</dbReference>
<dbReference type="InterPro" id="IPR010982">
    <property type="entry name" value="Lambda_DNA-bd_dom_sf"/>
</dbReference>
<comment type="caution">
    <text evidence="5">The sequence shown here is derived from an EMBL/GenBank/DDBJ whole genome shotgun (WGS) entry which is preliminary data.</text>
</comment>
<evidence type="ECO:0000256" key="3">
    <source>
        <dbReference type="ARBA" id="ARBA00023163"/>
    </source>
</evidence>
<keyword evidence="1" id="KW-0805">Transcription regulation</keyword>
<name>A0ABS6KF29_9FIRM</name>
<dbReference type="InterPro" id="IPR046335">
    <property type="entry name" value="LacI/GalR-like_sensor"/>
</dbReference>
<dbReference type="SMART" id="SM00354">
    <property type="entry name" value="HTH_LACI"/>
    <property type="match status" value="1"/>
</dbReference>
<keyword evidence="2" id="KW-0238">DNA-binding</keyword>
<proteinExistence type="predicted"/>
<protein>
    <submittedName>
        <fullName evidence="5">Substrate-binding domain-containing protein</fullName>
    </submittedName>
</protein>
<keyword evidence="6" id="KW-1185">Reference proteome</keyword>
<dbReference type="PANTHER" id="PTHR30146">
    <property type="entry name" value="LACI-RELATED TRANSCRIPTIONAL REPRESSOR"/>
    <property type="match status" value="1"/>
</dbReference>
<dbReference type="Gene3D" id="3.40.50.2300">
    <property type="match status" value="2"/>
</dbReference>
<dbReference type="Proteomes" id="UP001314681">
    <property type="component" value="Unassembled WGS sequence"/>
</dbReference>
<dbReference type="Gene3D" id="1.10.260.40">
    <property type="entry name" value="lambda repressor-like DNA-binding domains"/>
    <property type="match status" value="1"/>
</dbReference>
<dbReference type="InterPro" id="IPR000843">
    <property type="entry name" value="HTH_LacI"/>
</dbReference>
<keyword evidence="3" id="KW-0804">Transcription</keyword>
<dbReference type="EMBL" id="JAHQCX010000029">
    <property type="protein sequence ID" value="MBU9729123.1"/>
    <property type="molecule type" value="Genomic_DNA"/>
</dbReference>
<reference evidence="5 6" key="1">
    <citation type="submission" date="2021-06" db="EMBL/GenBank/DDBJ databases">
        <title>Description of novel taxa of the family Lachnospiraceae.</title>
        <authorList>
            <person name="Chaplin A.V."/>
            <person name="Sokolova S.R."/>
            <person name="Pikina A.P."/>
            <person name="Korzhanova M."/>
            <person name="Belova V."/>
            <person name="Korostin D."/>
            <person name="Efimov B.A."/>
        </authorList>
    </citation>
    <scope>NUCLEOTIDE SEQUENCE [LARGE SCALE GENOMIC DNA]</scope>
    <source>
        <strain evidence="5 6">ASD4241</strain>
    </source>
</reference>
<dbReference type="PANTHER" id="PTHR30146:SF109">
    <property type="entry name" value="HTH-TYPE TRANSCRIPTIONAL REGULATOR GALS"/>
    <property type="match status" value="1"/>
</dbReference>
<accession>A0ABS6KF29</accession>
<evidence type="ECO:0000259" key="4">
    <source>
        <dbReference type="PROSITE" id="PS50932"/>
    </source>
</evidence>
<evidence type="ECO:0000313" key="6">
    <source>
        <dbReference type="Proteomes" id="UP001314681"/>
    </source>
</evidence>
<sequence>MSITAKELARELHLSATAVSMALNNKPGVSTQTRNMVIEAAEKRGYDFSKLSMKKNKTGNIYTIFYRTHNAILTYAPIFNELLDGIGQVCREEGYTLKIEQYLEKQQDLQTYIEDLLVSNCLGIILIGTEMGEEAGRQFLASQLPVVILDSYFESLNCNCVLINNTQGAYTATDYLISRLGKQPGYLRSSYTLRNFNERKDGFYKAVKANGMSSSQCVVHRLSPSIEGAFADMLEIIDRQDELAECYFADNDLIAIGAMKAFKLRGYRLPEDIGVIGFDNISEARIVEPSLTTVSIPRHYMGQTAARQLIASITNPVPHTSKIEVYTSLVKRFSV</sequence>
<dbReference type="PROSITE" id="PS50932">
    <property type="entry name" value="HTH_LACI_2"/>
    <property type="match status" value="1"/>
</dbReference>
<dbReference type="SUPFAM" id="SSF53822">
    <property type="entry name" value="Periplasmic binding protein-like I"/>
    <property type="match status" value="1"/>
</dbReference>
<gene>
    <name evidence="5" type="ORF">KTH90_24335</name>
</gene>
<dbReference type="SUPFAM" id="SSF47413">
    <property type="entry name" value="lambda repressor-like DNA-binding domains"/>
    <property type="match status" value="1"/>
</dbReference>
<evidence type="ECO:0000256" key="1">
    <source>
        <dbReference type="ARBA" id="ARBA00023015"/>
    </source>
</evidence>
<feature type="domain" description="HTH lacI-type" evidence="4">
    <location>
        <begin position="3"/>
        <end position="46"/>
    </location>
</feature>